<evidence type="ECO:0000313" key="1">
    <source>
        <dbReference type="EMBL" id="GCE18616.1"/>
    </source>
</evidence>
<gene>
    <name evidence="1" type="ORF">KDK_24160</name>
</gene>
<organism evidence="1 2">
    <name type="scientific">Dictyobacter kobayashii</name>
    <dbReference type="NCBI Taxonomy" id="2014872"/>
    <lineage>
        <taxon>Bacteria</taxon>
        <taxon>Bacillati</taxon>
        <taxon>Chloroflexota</taxon>
        <taxon>Ktedonobacteria</taxon>
        <taxon>Ktedonobacterales</taxon>
        <taxon>Dictyobacteraceae</taxon>
        <taxon>Dictyobacter</taxon>
    </lineage>
</organism>
<proteinExistence type="predicted"/>
<reference evidence="2" key="1">
    <citation type="submission" date="2018-12" db="EMBL/GenBank/DDBJ databases">
        <title>Tengunoibacter tsumagoiensis gen. nov., sp. nov., Dictyobacter kobayashii sp. nov., D. alpinus sp. nov., and D. joshuensis sp. nov. and description of Dictyobacteraceae fam. nov. within the order Ktedonobacterales isolated from Tengu-no-mugimeshi.</title>
        <authorList>
            <person name="Wang C.M."/>
            <person name="Zheng Y."/>
            <person name="Sakai Y."/>
            <person name="Toyoda A."/>
            <person name="Minakuchi Y."/>
            <person name="Abe K."/>
            <person name="Yokota A."/>
            <person name="Yabe S."/>
        </authorList>
    </citation>
    <scope>NUCLEOTIDE SEQUENCE [LARGE SCALE GENOMIC DNA]</scope>
    <source>
        <strain evidence="2">Uno11</strain>
    </source>
</reference>
<dbReference type="Proteomes" id="UP000287188">
    <property type="component" value="Unassembled WGS sequence"/>
</dbReference>
<dbReference type="AlphaFoldDB" id="A0A402AHN3"/>
<name>A0A402AHN3_9CHLR</name>
<protein>
    <submittedName>
        <fullName evidence="1">Uncharacterized protein</fullName>
    </submittedName>
</protein>
<comment type="caution">
    <text evidence="1">The sequence shown here is derived from an EMBL/GenBank/DDBJ whole genome shotgun (WGS) entry which is preliminary data.</text>
</comment>
<sequence>MAPPTCVLTIYNIGFVGDIVGTPVGVPPIPTVLTAVGDPDTPTSVAVAVGDPDTPTSVAVAVGDPDTPTSVAVAVGDPDTPTSVAVAVGDPDTPTSVAVGVEVSVATAVAVGVEVSVATAVSVAVAVSVATGVDVAVSAAAVAVSSSGTVLLCSLFGVTAGKIPMVGTETLLLRFTSPGTDTLAMLVNERPAVETTIPVILIGLRIVPGAIG</sequence>
<evidence type="ECO:0000313" key="2">
    <source>
        <dbReference type="Proteomes" id="UP000287188"/>
    </source>
</evidence>
<accession>A0A402AHN3</accession>
<dbReference type="EMBL" id="BIFS01000001">
    <property type="protein sequence ID" value="GCE18616.1"/>
    <property type="molecule type" value="Genomic_DNA"/>
</dbReference>
<keyword evidence="2" id="KW-1185">Reference proteome</keyword>